<protein>
    <submittedName>
        <fullName evidence="2">Uncharacterized protein</fullName>
    </submittedName>
</protein>
<feature type="compositionally biased region" description="Basic and acidic residues" evidence="1">
    <location>
        <begin position="202"/>
        <end position="221"/>
    </location>
</feature>
<accession>A0A7S0SPG8</accession>
<evidence type="ECO:0000256" key="1">
    <source>
        <dbReference type="SAM" id="MobiDB-lite"/>
    </source>
</evidence>
<evidence type="ECO:0000313" key="2">
    <source>
        <dbReference type="EMBL" id="CAD8711474.1"/>
    </source>
</evidence>
<sequence>MAATAATAAASSSARLLTSARRFYSNTYTDADKQEGIDLFLGIHRATSSSGGTGTGTDDPNPNGTCTAAGAAVSSLKVPHKPPPISSLNWGLLEGGGVDVDASSGGDRNTSRHRAAEPGGAATAAAAFPANVSKMVSFDDAAAAAAASCRGGFVATPVRLDHVEDAGDLRYQHGQPPLDGSTGPGFSGFHDDLPKSKSRGGNFHDDLERYRSNSGSSHDDLDQPGSRVVSPHLNDGAVTASAEAISLYQSYVSACVDMAAGAVAPSSSAIYLSEDRGRSELESDGASGLGFDAGCHGACPPPPQSRSLPAVAAAVPYSTSSAAGGLQRTARHVLGGTLKHVARTLTVSPSEEIAVEVSPTSSMSAAAGACGPRSDIGVEMDDDYVGFEWDAAAAAAVYAGFAAAGARRATVVGANPEVAREFAVWGTEG</sequence>
<dbReference type="AlphaFoldDB" id="A0A7S0SPG8"/>
<organism evidence="2">
    <name type="scientific">Mantoniella antarctica</name>
    <dbReference type="NCBI Taxonomy" id="81844"/>
    <lineage>
        <taxon>Eukaryota</taxon>
        <taxon>Viridiplantae</taxon>
        <taxon>Chlorophyta</taxon>
        <taxon>Mamiellophyceae</taxon>
        <taxon>Mamiellales</taxon>
        <taxon>Mamiellaceae</taxon>
        <taxon>Mantoniella</taxon>
    </lineage>
</organism>
<gene>
    <name evidence="2" type="ORF">MANT1106_LOCUS14161</name>
</gene>
<feature type="region of interest" description="Disordered" evidence="1">
    <location>
        <begin position="169"/>
        <end position="232"/>
    </location>
</feature>
<reference evidence="2" key="1">
    <citation type="submission" date="2021-01" db="EMBL/GenBank/DDBJ databases">
        <authorList>
            <person name="Corre E."/>
            <person name="Pelletier E."/>
            <person name="Niang G."/>
            <person name="Scheremetjew M."/>
            <person name="Finn R."/>
            <person name="Kale V."/>
            <person name="Holt S."/>
            <person name="Cochrane G."/>
            <person name="Meng A."/>
            <person name="Brown T."/>
            <person name="Cohen L."/>
        </authorList>
    </citation>
    <scope>NUCLEOTIDE SEQUENCE</scope>
    <source>
        <strain evidence="2">SL-175</strain>
    </source>
</reference>
<dbReference type="EMBL" id="HBFC01023587">
    <property type="protein sequence ID" value="CAD8711474.1"/>
    <property type="molecule type" value="Transcribed_RNA"/>
</dbReference>
<name>A0A7S0SPG8_9CHLO</name>
<proteinExistence type="predicted"/>